<keyword evidence="5" id="KW-0812">Transmembrane</keyword>
<evidence type="ECO:0000313" key="7">
    <source>
        <dbReference type="EMBL" id="RTG91278.1"/>
    </source>
</evidence>
<dbReference type="EMBL" id="QMKO01000333">
    <property type="protein sequence ID" value="RTG91278.1"/>
    <property type="molecule type" value="Genomic_DNA"/>
</dbReference>
<sequence>MPVYHLANVIDDHYMEISHVIRGFVSLLYFSISLILFQISEWLQQSKVIFTKH</sequence>
<comment type="caution">
    <text evidence="7">The sequence shown here is derived from an EMBL/GenBank/DDBJ whole genome shotgun (WGS) entry which is preliminary data.</text>
</comment>
<dbReference type="AlphaFoldDB" id="A0A430QUC1"/>
<organism evidence="7 8">
    <name type="scientific">Schistosoma bovis</name>
    <name type="common">Blood fluke</name>
    <dbReference type="NCBI Taxonomy" id="6184"/>
    <lineage>
        <taxon>Eukaryota</taxon>
        <taxon>Metazoa</taxon>
        <taxon>Spiralia</taxon>
        <taxon>Lophotrochozoa</taxon>
        <taxon>Platyhelminthes</taxon>
        <taxon>Trematoda</taxon>
        <taxon>Digenea</taxon>
        <taxon>Strigeidida</taxon>
        <taxon>Schistosomatoidea</taxon>
        <taxon>Schistosomatidae</taxon>
        <taxon>Schistosoma</taxon>
    </lineage>
</organism>
<dbReference type="InterPro" id="IPR014729">
    <property type="entry name" value="Rossmann-like_a/b/a_fold"/>
</dbReference>
<evidence type="ECO:0000259" key="6">
    <source>
        <dbReference type="Pfam" id="PF00749"/>
    </source>
</evidence>
<keyword evidence="2" id="KW-0547">Nucleotide-binding</keyword>
<protein>
    <recommendedName>
        <fullName evidence="6">Glutamyl/glutaminyl-tRNA synthetase class Ib catalytic domain-containing protein</fullName>
    </recommendedName>
</protein>
<keyword evidence="5" id="KW-1133">Transmembrane helix</keyword>
<evidence type="ECO:0000256" key="3">
    <source>
        <dbReference type="ARBA" id="ARBA00022840"/>
    </source>
</evidence>
<keyword evidence="3" id="KW-0067">ATP-binding</keyword>
<keyword evidence="5" id="KW-0472">Membrane</keyword>
<dbReference type="Gene3D" id="3.40.50.620">
    <property type="entry name" value="HUPs"/>
    <property type="match status" value="1"/>
</dbReference>
<dbReference type="InterPro" id="IPR020058">
    <property type="entry name" value="Glu/Gln-tRNA-synth_Ib_cat-dom"/>
</dbReference>
<proteinExistence type="predicted"/>
<dbReference type="Proteomes" id="UP000290809">
    <property type="component" value="Unassembled WGS sequence"/>
</dbReference>
<dbReference type="GO" id="GO:0005524">
    <property type="term" value="F:ATP binding"/>
    <property type="evidence" value="ECO:0007669"/>
    <property type="project" value="UniProtKB-KW"/>
</dbReference>
<dbReference type="GO" id="GO:0004812">
    <property type="term" value="F:aminoacyl-tRNA ligase activity"/>
    <property type="evidence" value="ECO:0007669"/>
    <property type="project" value="UniProtKB-KW"/>
</dbReference>
<keyword evidence="8" id="KW-1185">Reference proteome</keyword>
<evidence type="ECO:0000313" key="8">
    <source>
        <dbReference type="Proteomes" id="UP000290809"/>
    </source>
</evidence>
<evidence type="ECO:0000256" key="5">
    <source>
        <dbReference type="SAM" id="Phobius"/>
    </source>
</evidence>
<dbReference type="GO" id="GO:0043039">
    <property type="term" value="P:tRNA aminoacylation"/>
    <property type="evidence" value="ECO:0007669"/>
    <property type="project" value="InterPro"/>
</dbReference>
<evidence type="ECO:0000256" key="2">
    <source>
        <dbReference type="ARBA" id="ARBA00022741"/>
    </source>
</evidence>
<dbReference type="Pfam" id="PF00749">
    <property type="entry name" value="tRNA-synt_1c"/>
    <property type="match status" value="1"/>
</dbReference>
<name>A0A430QUC1_SCHBO</name>
<keyword evidence="1" id="KW-0436">Ligase</keyword>
<dbReference type="SUPFAM" id="SSF52374">
    <property type="entry name" value="Nucleotidylyl transferase"/>
    <property type="match status" value="1"/>
</dbReference>
<feature type="transmembrane region" description="Helical" evidence="5">
    <location>
        <begin position="20"/>
        <end position="37"/>
    </location>
</feature>
<keyword evidence="4" id="KW-0030">Aminoacyl-tRNA synthetase</keyword>
<evidence type="ECO:0000256" key="1">
    <source>
        <dbReference type="ARBA" id="ARBA00022598"/>
    </source>
</evidence>
<evidence type="ECO:0000256" key="4">
    <source>
        <dbReference type="ARBA" id="ARBA00023146"/>
    </source>
</evidence>
<reference evidence="7 8" key="1">
    <citation type="journal article" date="2019" name="PLoS Pathog.">
        <title>Genome sequence of the bovine parasite Schistosoma bovis Tanzania.</title>
        <authorList>
            <person name="Oey H."/>
            <person name="Zakrzewski M."/>
            <person name="Gobert G."/>
            <person name="Gravermann K."/>
            <person name="Stoye J."/>
            <person name="Jones M."/>
            <person name="Mcmanus D."/>
            <person name="Krause L."/>
        </authorList>
    </citation>
    <scope>NUCLEOTIDE SEQUENCE [LARGE SCALE GENOMIC DNA]</scope>
    <source>
        <strain evidence="7 8">TAN1997</strain>
    </source>
</reference>
<feature type="domain" description="Glutamyl/glutaminyl-tRNA synthetase class Ib catalytic" evidence="6">
    <location>
        <begin position="1"/>
        <end position="23"/>
    </location>
</feature>
<gene>
    <name evidence="7" type="ORF">DC041_0003337</name>
</gene>
<accession>A0A430QUC1</accession>